<dbReference type="AlphaFoldDB" id="R7U2J3"/>
<reference evidence="2 4" key="2">
    <citation type="journal article" date="2013" name="Nature">
        <title>Insights into bilaterian evolution from three spiralian genomes.</title>
        <authorList>
            <person name="Simakov O."/>
            <person name="Marletaz F."/>
            <person name="Cho S.J."/>
            <person name="Edsinger-Gonzales E."/>
            <person name="Havlak P."/>
            <person name="Hellsten U."/>
            <person name="Kuo D.H."/>
            <person name="Larsson T."/>
            <person name="Lv J."/>
            <person name="Arendt D."/>
            <person name="Savage R."/>
            <person name="Osoegawa K."/>
            <person name="de Jong P."/>
            <person name="Grimwood J."/>
            <person name="Chapman J.A."/>
            <person name="Shapiro H."/>
            <person name="Aerts A."/>
            <person name="Otillar R.P."/>
            <person name="Terry A.Y."/>
            <person name="Boore J.L."/>
            <person name="Grigoriev I.V."/>
            <person name="Lindberg D.R."/>
            <person name="Seaver E.C."/>
            <person name="Weisblat D.A."/>
            <person name="Putnam N.H."/>
            <person name="Rokhsar D.S."/>
        </authorList>
    </citation>
    <scope>NUCLEOTIDE SEQUENCE</scope>
    <source>
        <strain evidence="2 4">I ESC-2004</strain>
    </source>
</reference>
<dbReference type="OrthoDB" id="5970923at2759"/>
<evidence type="ECO:0000313" key="3">
    <source>
        <dbReference type="EnsemblMetazoa" id="CapteP204384"/>
    </source>
</evidence>
<proteinExistence type="predicted"/>
<evidence type="ECO:0000313" key="2">
    <source>
        <dbReference type="EMBL" id="ELT97861.1"/>
    </source>
</evidence>
<dbReference type="HOGENOM" id="CLU_1972579_0_0_1"/>
<reference evidence="3" key="3">
    <citation type="submission" date="2015-06" db="UniProtKB">
        <authorList>
            <consortium name="EnsemblMetazoa"/>
        </authorList>
    </citation>
    <scope>IDENTIFICATION</scope>
</reference>
<dbReference type="EnsemblMetazoa" id="CapteT204384">
    <property type="protein sequence ID" value="CapteP204384"/>
    <property type="gene ID" value="CapteG204384"/>
</dbReference>
<evidence type="ECO:0000256" key="1">
    <source>
        <dbReference type="SAM" id="MobiDB-lite"/>
    </source>
</evidence>
<organism evidence="2">
    <name type="scientific">Capitella teleta</name>
    <name type="common">Polychaete worm</name>
    <dbReference type="NCBI Taxonomy" id="283909"/>
    <lineage>
        <taxon>Eukaryota</taxon>
        <taxon>Metazoa</taxon>
        <taxon>Spiralia</taxon>
        <taxon>Lophotrochozoa</taxon>
        <taxon>Annelida</taxon>
        <taxon>Polychaeta</taxon>
        <taxon>Sedentaria</taxon>
        <taxon>Scolecida</taxon>
        <taxon>Capitellidae</taxon>
        <taxon>Capitella</taxon>
    </lineage>
</organism>
<accession>R7U2J3</accession>
<feature type="compositionally biased region" description="Basic residues" evidence="1">
    <location>
        <begin position="1"/>
        <end position="10"/>
    </location>
</feature>
<protein>
    <submittedName>
        <fullName evidence="2 3">Uncharacterized protein</fullName>
    </submittedName>
</protein>
<dbReference type="EMBL" id="KB308450">
    <property type="protein sequence ID" value="ELT97861.1"/>
    <property type="molecule type" value="Genomic_DNA"/>
</dbReference>
<feature type="region of interest" description="Disordered" evidence="1">
    <location>
        <begin position="1"/>
        <end position="26"/>
    </location>
</feature>
<evidence type="ECO:0000313" key="4">
    <source>
        <dbReference type="Proteomes" id="UP000014760"/>
    </source>
</evidence>
<dbReference type="EMBL" id="AMQN01010713">
    <property type="status" value="NOT_ANNOTATED_CDS"/>
    <property type="molecule type" value="Genomic_DNA"/>
</dbReference>
<gene>
    <name evidence="2" type="ORF">CAPTEDRAFT_204384</name>
</gene>
<keyword evidence="4" id="KW-1185">Reference proteome</keyword>
<reference evidence="4" key="1">
    <citation type="submission" date="2012-12" db="EMBL/GenBank/DDBJ databases">
        <authorList>
            <person name="Hellsten U."/>
            <person name="Grimwood J."/>
            <person name="Chapman J.A."/>
            <person name="Shapiro H."/>
            <person name="Aerts A."/>
            <person name="Otillar R.P."/>
            <person name="Terry A.Y."/>
            <person name="Boore J.L."/>
            <person name="Simakov O."/>
            <person name="Marletaz F."/>
            <person name="Cho S.-J."/>
            <person name="Edsinger-Gonzales E."/>
            <person name="Havlak P."/>
            <person name="Kuo D.-H."/>
            <person name="Larsson T."/>
            <person name="Lv J."/>
            <person name="Arendt D."/>
            <person name="Savage R."/>
            <person name="Osoegawa K."/>
            <person name="de Jong P."/>
            <person name="Lindberg D.R."/>
            <person name="Seaver E.C."/>
            <person name="Weisblat D.A."/>
            <person name="Putnam N.H."/>
            <person name="Grigoriev I.V."/>
            <person name="Rokhsar D.S."/>
        </authorList>
    </citation>
    <scope>NUCLEOTIDE SEQUENCE</scope>
    <source>
        <strain evidence="4">I ESC-2004</strain>
    </source>
</reference>
<sequence length="127" mass="14186">MGALSSKKRRNEWNWSGPPGDHSPFPLDPIPYPGSDLLYCFVDIMASYHIMGNNLNLGHQAVTTNIDELIEEITDCYDEGFTLNDFVKVPVVATTTEIQDWGQKHPYQAILSKPALPSNCYSCAHKS</sequence>
<name>R7U2J3_CAPTE</name>
<dbReference type="Proteomes" id="UP000014760">
    <property type="component" value="Unassembled WGS sequence"/>
</dbReference>